<keyword evidence="2" id="KW-1185">Reference proteome</keyword>
<evidence type="ECO:0000313" key="2">
    <source>
        <dbReference type="Proteomes" id="UP001217485"/>
    </source>
</evidence>
<sequence length="183" mass="18876">MLSGRALALAVLAWSLLKVAVRRLFDDGPSGLALFRENYDADGLPPLSPAERAALPRFSRCIACGRCDLGEAERIAASKGAYRGLMTVVLASSRSMPDFDAAALALAHVPEEVLAEKERICPTGVPFRELAGFVRAKARAQAAPSADGAGSGEPSALALVAAVTSPAADLDPSSAERAASEAT</sequence>
<reference evidence="1 2" key="1">
    <citation type="submission" date="2023-01" db="EMBL/GenBank/DDBJ databases">
        <title>Minimal conservation of predation-associated metabolite biosynthetic gene clusters underscores biosynthetic potential of Myxococcota including descriptions for ten novel species: Archangium lansinium sp. nov., Myxococcus landrumus sp. nov., Nannocystis bai.</title>
        <authorList>
            <person name="Ahearne A."/>
            <person name="Stevens C."/>
            <person name="Dowd S."/>
        </authorList>
    </citation>
    <scope>NUCLEOTIDE SEQUENCE [LARGE SCALE GENOMIC DNA]</scope>
    <source>
        <strain evidence="1 2">WIWO2</strain>
    </source>
</reference>
<dbReference type="EMBL" id="JAQNDK010000003">
    <property type="protein sequence ID" value="MDC0681881.1"/>
    <property type="molecule type" value="Genomic_DNA"/>
</dbReference>
<name>A0ABT5C635_9BACT</name>
<organism evidence="1 2">
    <name type="scientific">Sorangium atrum</name>
    <dbReference type="NCBI Taxonomy" id="2995308"/>
    <lineage>
        <taxon>Bacteria</taxon>
        <taxon>Pseudomonadati</taxon>
        <taxon>Myxococcota</taxon>
        <taxon>Polyangia</taxon>
        <taxon>Polyangiales</taxon>
        <taxon>Polyangiaceae</taxon>
        <taxon>Sorangium</taxon>
    </lineage>
</organism>
<proteinExistence type="predicted"/>
<gene>
    <name evidence="1" type="ORF">POL72_29355</name>
</gene>
<comment type="caution">
    <text evidence="1">The sequence shown here is derived from an EMBL/GenBank/DDBJ whole genome shotgun (WGS) entry which is preliminary data.</text>
</comment>
<evidence type="ECO:0000313" key="1">
    <source>
        <dbReference type="EMBL" id="MDC0681881.1"/>
    </source>
</evidence>
<protein>
    <submittedName>
        <fullName evidence="1">Uncharacterized protein</fullName>
    </submittedName>
</protein>
<dbReference type="Proteomes" id="UP001217485">
    <property type="component" value="Unassembled WGS sequence"/>
</dbReference>
<accession>A0ABT5C635</accession>
<dbReference type="RefSeq" id="WP_272099301.1">
    <property type="nucleotide sequence ID" value="NZ_JAQNDK010000003.1"/>
</dbReference>